<gene>
    <name evidence="2" type="ORF">SAMN05443668_102358</name>
</gene>
<name>A0A1M7N0K6_9ACTN</name>
<evidence type="ECO:0000256" key="1">
    <source>
        <dbReference type="SAM" id="Phobius"/>
    </source>
</evidence>
<dbReference type="AlphaFoldDB" id="A0A1M7N0K6"/>
<dbReference type="Gene3D" id="2.120.10.30">
    <property type="entry name" value="TolB, C-terminal domain"/>
    <property type="match status" value="1"/>
</dbReference>
<keyword evidence="3" id="KW-1185">Reference proteome</keyword>
<keyword evidence="1" id="KW-0472">Membrane</keyword>
<evidence type="ECO:0008006" key="4">
    <source>
        <dbReference type="Google" id="ProtNLM"/>
    </source>
</evidence>
<dbReference type="SUPFAM" id="SSF82171">
    <property type="entry name" value="DPP6 N-terminal domain-like"/>
    <property type="match status" value="1"/>
</dbReference>
<evidence type="ECO:0000313" key="3">
    <source>
        <dbReference type="Proteomes" id="UP000184440"/>
    </source>
</evidence>
<dbReference type="OrthoDB" id="3346200at2"/>
<evidence type="ECO:0000313" key="2">
    <source>
        <dbReference type="EMBL" id="SHM96934.1"/>
    </source>
</evidence>
<dbReference type="STRING" id="134849.SAMN05443668_102358"/>
<accession>A0A1M7N0K6</accession>
<keyword evidence="1" id="KW-1133">Transmembrane helix</keyword>
<dbReference type="EMBL" id="FRCS01000002">
    <property type="protein sequence ID" value="SHM96934.1"/>
    <property type="molecule type" value="Genomic_DNA"/>
</dbReference>
<sequence>MLRTLAAFAVTVCVVGLLVALAAYGSTFRVADQDRASAPEEVFEPFGWQANVRDDPAGPATVLFSGDGWGTRGATYRGKVAVVGENGVYRTLRYKVDVAAGEDVLLSPDGGAVADAYPHPVAQASASAQPTPASDEPVIWITDLTSGKSVRIAIPASGTARPIAWSPDGRKLLVQVAPAPEHGPWTGGELDLIDLASGAVSRLADLGTQPVHRAQLAAFSPDGKRVAVQVGDALQIVDAETRISRTLVRLGPDRRLAGIGAWSADGNRIAVVTLSGCSKSCTDEALDDRIWQLDEVNAQTGAPVAGSFDRLTGSSVRVLGQFFDGTVAVVRYRANDDVSSDSAGTLTVDGDEVEETGYRAVSSAELLGLTSSGDQRTLVSLPPGARHVDVAADLIDGNRFDGRSSRPMPWPAPFWVNTAAVGVALLAIWLAYRVRRLAR</sequence>
<dbReference type="InterPro" id="IPR011042">
    <property type="entry name" value="6-blade_b-propeller_TolB-like"/>
</dbReference>
<protein>
    <recommendedName>
        <fullName evidence="4">WD40-like Beta Propeller Repeat</fullName>
    </recommendedName>
</protein>
<dbReference type="Proteomes" id="UP000184440">
    <property type="component" value="Unassembled WGS sequence"/>
</dbReference>
<keyword evidence="1" id="KW-0812">Transmembrane</keyword>
<feature type="transmembrane region" description="Helical" evidence="1">
    <location>
        <begin position="414"/>
        <end position="432"/>
    </location>
</feature>
<dbReference type="RefSeq" id="WP_073253965.1">
    <property type="nucleotide sequence ID" value="NZ_FRCS01000002.1"/>
</dbReference>
<proteinExistence type="predicted"/>
<organism evidence="2 3">
    <name type="scientific">Cryptosporangium aurantiacum</name>
    <dbReference type="NCBI Taxonomy" id="134849"/>
    <lineage>
        <taxon>Bacteria</taxon>
        <taxon>Bacillati</taxon>
        <taxon>Actinomycetota</taxon>
        <taxon>Actinomycetes</taxon>
        <taxon>Cryptosporangiales</taxon>
        <taxon>Cryptosporangiaceae</taxon>
        <taxon>Cryptosporangium</taxon>
    </lineage>
</organism>
<reference evidence="2 3" key="1">
    <citation type="submission" date="2016-11" db="EMBL/GenBank/DDBJ databases">
        <authorList>
            <person name="Jaros S."/>
            <person name="Januszkiewicz K."/>
            <person name="Wedrychowicz H."/>
        </authorList>
    </citation>
    <scope>NUCLEOTIDE SEQUENCE [LARGE SCALE GENOMIC DNA]</scope>
    <source>
        <strain evidence="2 3">DSM 46144</strain>
    </source>
</reference>